<evidence type="ECO:0000256" key="1">
    <source>
        <dbReference type="SAM" id="MobiDB-lite"/>
    </source>
</evidence>
<comment type="caution">
    <text evidence="2">The sequence shown here is derived from an EMBL/GenBank/DDBJ whole genome shotgun (WGS) entry which is preliminary data.</text>
</comment>
<protein>
    <submittedName>
        <fullName evidence="2">Uncharacterized protein</fullName>
    </submittedName>
</protein>
<reference evidence="2" key="1">
    <citation type="submission" date="2023-06" db="EMBL/GenBank/DDBJ databases">
        <title>Conoideocrella luteorostrata (Hypocreales: Clavicipitaceae), a potential biocontrol fungus for elongate hemlock scale in United States Christmas tree production areas.</title>
        <authorList>
            <person name="Barrett H."/>
            <person name="Lovett B."/>
            <person name="Macias A.M."/>
            <person name="Stajich J.E."/>
            <person name="Kasson M.T."/>
        </authorList>
    </citation>
    <scope>NUCLEOTIDE SEQUENCE</scope>
    <source>
        <strain evidence="2">ARSEF 14590</strain>
    </source>
</reference>
<gene>
    <name evidence="2" type="ORF">QQS21_000124</name>
</gene>
<feature type="region of interest" description="Disordered" evidence="1">
    <location>
        <begin position="1"/>
        <end position="20"/>
    </location>
</feature>
<dbReference type="Proteomes" id="UP001251528">
    <property type="component" value="Unassembled WGS sequence"/>
</dbReference>
<organism evidence="2 3">
    <name type="scientific">Conoideocrella luteorostrata</name>
    <dbReference type="NCBI Taxonomy" id="1105319"/>
    <lineage>
        <taxon>Eukaryota</taxon>
        <taxon>Fungi</taxon>
        <taxon>Dikarya</taxon>
        <taxon>Ascomycota</taxon>
        <taxon>Pezizomycotina</taxon>
        <taxon>Sordariomycetes</taxon>
        <taxon>Hypocreomycetidae</taxon>
        <taxon>Hypocreales</taxon>
        <taxon>Clavicipitaceae</taxon>
        <taxon>Conoideocrella</taxon>
    </lineage>
</organism>
<dbReference type="AlphaFoldDB" id="A0AAJ0FZL9"/>
<feature type="region of interest" description="Disordered" evidence="1">
    <location>
        <begin position="51"/>
        <end position="77"/>
    </location>
</feature>
<name>A0AAJ0FZL9_9HYPO</name>
<evidence type="ECO:0000313" key="3">
    <source>
        <dbReference type="Proteomes" id="UP001251528"/>
    </source>
</evidence>
<accession>A0AAJ0FZL9</accession>
<dbReference type="EMBL" id="JASWJB010000001">
    <property type="protein sequence ID" value="KAK2617030.1"/>
    <property type="molecule type" value="Genomic_DNA"/>
</dbReference>
<evidence type="ECO:0000313" key="2">
    <source>
        <dbReference type="EMBL" id="KAK2617030.1"/>
    </source>
</evidence>
<proteinExistence type="predicted"/>
<sequence>MSTSTQATKMSRKPRQADQTQLELRETRLQHWLSDDGLVIQARLLAVVNSTTTAPQPQHRRGTRRDVRVTAGERVGG</sequence>
<keyword evidence="3" id="KW-1185">Reference proteome</keyword>